<dbReference type="GO" id="GO:0005886">
    <property type="term" value="C:plasma membrane"/>
    <property type="evidence" value="ECO:0007669"/>
    <property type="project" value="UniProtKB-SubCell"/>
</dbReference>
<keyword evidence="4" id="KW-0547">Nucleotide-binding</keyword>
<keyword evidence="5 11" id="KW-0067">ATP-binding</keyword>
<dbReference type="AlphaFoldDB" id="A0A4R3MAS1"/>
<proteinExistence type="inferred from homology"/>
<evidence type="ECO:0000256" key="4">
    <source>
        <dbReference type="ARBA" id="ARBA00022741"/>
    </source>
</evidence>
<comment type="subcellular location">
    <subcellularLocation>
        <location evidence="1">Cell membrane</location>
        <topology evidence="1">Multi-pass membrane protein</topology>
    </subcellularLocation>
</comment>
<comment type="similarity">
    <text evidence="2">Belongs to the ABC transporter superfamily.</text>
</comment>
<feature type="transmembrane region" description="Helical" evidence="8">
    <location>
        <begin position="65"/>
        <end position="85"/>
    </location>
</feature>
<dbReference type="OrthoDB" id="9760920at2"/>
<dbReference type="Gene3D" id="3.40.50.300">
    <property type="entry name" value="P-loop containing nucleotide triphosphate hydrolases"/>
    <property type="match status" value="2"/>
</dbReference>
<keyword evidence="6 8" id="KW-1133">Transmembrane helix</keyword>
<dbReference type="InterPro" id="IPR011527">
    <property type="entry name" value="ABC1_TM_dom"/>
</dbReference>
<evidence type="ECO:0000259" key="9">
    <source>
        <dbReference type="PROSITE" id="PS50893"/>
    </source>
</evidence>
<sequence>MEPSLFRFIWKYSKRQQIIILLVTVLSFPILYYSLELPKLIVNQALQGTDWPQPLPFIGLELQQVPYLLVLCFAFLALVIINNGIKFWLNTAKNLLGERMLRRLRYDLYLRVLRFRLPRFRQVSQGEIIPMITSEVEPLGNYIGDAIALPAFQGGTLCVYLYFIFAQDVLLGAAAIALYPVQMWIIPKLQAKVNKLARERVINVRRMADRIGETISGIREIHANDAAMWHLADLSERLYTNFDIRYRGFQLRFLIKFLNNFINQLTPFFFYSIGGYLVIKGELSFGALVAVLAAYKDLAGPWKELLDFYQARADVEIKYQTVVENFDVPDVKPVELVVGDATPGDRLSGDIELKGVSYAAGGPPLTDVAFSIPKGTLAAVVGDDTDGRSELLELMAGLAVPAAGHVRIGGRDLATLPEAVLGRSIGYVGPNPYVFTETIRGNLTYGLRHRPILPEGWPTTPLDARKKIEAENTGNTPMPIGVAWEDLAEAGLSSPAEIDDRCLQLMAMVGLADDIFRLGLSARIDPSAPDAPVAELIAARKRATERIAADPQAADLVELWDAGRLNNSATLAENVLFALPSDPSIRMGQLPRDPLVVKFLEESGLLDEFLAMGIEIARTMVELFAQLSGEGSLLAEYSFITPDELPAYDRLLKRIDKQGLTRIPKSERADLIGLAFELVPARHRLDILDESRIRRIIEARPRFRKLIGDEGNGRFVPFDPELLIAPLSVEDNVLFGKSRVDRRGSRERVDRIIRGVIEEMGLQHRIQRAGLDFNVGVAGSRLSPGQRQRIALVRALMKRPAIAILDGVGALSQDPGMLSAVRAELADSTLVVGQETIEAAREFDRVIVLRSGRVAMVGTFDEVSAAGLGT</sequence>
<dbReference type="InterPro" id="IPR039421">
    <property type="entry name" value="Type_1_exporter"/>
</dbReference>
<keyword evidence="7 8" id="KW-0472">Membrane</keyword>
<evidence type="ECO:0000259" key="10">
    <source>
        <dbReference type="PROSITE" id="PS50929"/>
    </source>
</evidence>
<dbReference type="Proteomes" id="UP000295678">
    <property type="component" value="Unassembled WGS sequence"/>
</dbReference>
<dbReference type="SUPFAM" id="SSF90123">
    <property type="entry name" value="ABC transporter transmembrane region"/>
    <property type="match status" value="1"/>
</dbReference>
<dbReference type="PANTHER" id="PTHR43394">
    <property type="entry name" value="ATP-DEPENDENT PERMEASE MDL1, MITOCHONDRIAL"/>
    <property type="match status" value="1"/>
</dbReference>
<organism evidence="11 12">
    <name type="scientific">Tepidamorphus gemmatus</name>
    <dbReference type="NCBI Taxonomy" id="747076"/>
    <lineage>
        <taxon>Bacteria</taxon>
        <taxon>Pseudomonadati</taxon>
        <taxon>Pseudomonadota</taxon>
        <taxon>Alphaproteobacteria</taxon>
        <taxon>Hyphomicrobiales</taxon>
        <taxon>Tepidamorphaceae</taxon>
        <taxon>Tepidamorphus</taxon>
    </lineage>
</organism>
<keyword evidence="12" id="KW-1185">Reference proteome</keyword>
<evidence type="ECO:0000313" key="12">
    <source>
        <dbReference type="Proteomes" id="UP000295678"/>
    </source>
</evidence>
<evidence type="ECO:0000256" key="5">
    <source>
        <dbReference type="ARBA" id="ARBA00022840"/>
    </source>
</evidence>
<evidence type="ECO:0000256" key="3">
    <source>
        <dbReference type="ARBA" id="ARBA00022692"/>
    </source>
</evidence>
<feature type="domain" description="ABC transporter" evidence="9">
    <location>
        <begin position="351"/>
        <end position="868"/>
    </location>
</feature>
<dbReference type="InterPro" id="IPR017871">
    <property type="entry name" value="ABC_transporter-like_CS"/>
</dbReference>
<dbReference type="RefSeq" id="WP_132807063.1">
    <property type="nucleotide sequence ID" value="NZ_SMAK01000007.1"/>
</dbReference>
<dbReference type="EMBL" id="SMAK01000007">
    <property type="protein sequence ID" value="TCT09359.1"/>
    <property type="molecule type" value="Genomic_DNA"/>
</dbReference>
<dbReference type="InterPro" id="IPR027417">
    <property type="entry name" value="P-loop_NTPase"/>
</dbReference>
<dbReference type="GO" id="GO:0015421">
    <property type="term" value="F:ABC-type oligopeptide transporter activity"/>
    <property type="evidence" value="ECO:0007669"/>
    <property type="project" value="TreeGrafter"/>
</dbReference>
<dbReference type="SUPFAM" id="SSF52540">
    <property type="entry name" value="P-loop containing nucleoside triphosphate hydrolases"/>
    <property type="match status" value="2"/>
</dbReference>
<protein>
    <submittedName>
        <fullName evidence="11">Putative ABC transport system ATP-binding protein</fullName>
    </submittedName>
</protein>
<reference evidence="11 12" key="1">
    <citation type="submission" date="2019-03" db="EMBL/GenBank/DDBJ databases">
        <title>Genomic Encyclopedia of Type Strains, Phase IV (KMG-IV): sequencing the most valuable type-strain genomes for metagenomic binning, comparative biology and taxonomic classification.</title>
        <authorList>
            <person name="Goeker M."/>
        </authorList>
    </citation>
    <scope>NUCLEOTIDE SEQUENCE [LARGE SCALE GENOMIC DNA]</scope>
    <source>
        <strain evidence="11 12">DSM 19345</strain>
    </source>
</reference>
<evidence type="ECO:0000256" key="2">
    <source>
        <dbReference type="ARBA" id="ARBA00005417"/>
    </source>
</evidence>
<accession>A0A4R3MAS1</accession>
<dbReference type="Gene3D" id="1.20.1560.10">
    <property type="entry name" value="ABC transporter type 1, transmembrane domain"/>
    <property type="match status" value="1"/>
</dbReference>
<dbReference type="GO" id="GO:0005524">
    <property type="term" value="F:ATP binding"/>
    <property type="evidence" value="ECO:0007669"/>
    <property type="project" value="UniProtKB-KW"/>
</dbReference>
<name>A0A4R3MAS1_9HYPH</name>
<dbReference type="InterPro" id="IPR036640">
    <property type="entry name" value="ABC1_TM_sf"/>
</dbReference>
<evidence type="ECO:0000313" key="11">
    <source>
        <dbReference type="EMBL" id="TCT09359.1"/>
    </source>
</evidence>
<evidence type="ECO:0000256" key="8">
    <source>
        <dbReference type="SAM" id="Phobius"/>
    </source>
</evidence>
<evidence type="ECO:0000256" key="6">
    <source>
        <dbReference type="ARBA" id="ARBA00022989"/>
    </source>
</evidence>
<dbReference type="PANTHER" id="PTHR43394:SF1">
    <property type="entry name" value="ATP-BINDING CASSETTE SUB-FAMILY B MEMBER 10, MITOCHONDRIAL"/>
    <property type="match status" value="1"/>
</dbReference>
<feature type="transmembrane region" description="Helical" evidence="8">
    <location>
        <begin position="18"/>
        <end position="35"/>
    </location>
</feature>
<evidence type="ECO:0000256" key="7">
    <source>
        <dbReference type="ARBA" id="ARBA00023136"/>
    </source>
</evidence>
<dbReference type="PROSITE" id="PS50893">
    <property type="entry name" value="ABC_TRANSPORTER_2"/>
    <property type="match status" value="1"/>
</dbReference>
<gene>
    <name evidence="11" type="ORF">EDC22_107207</name>
</gene>
<dbReference type="Pfam" id="PF00005">
    <property type="entry name" value="ABC_tran"/>
    <property type="match status" value="2"/>
</dbReference>
<evidence type="ECO:0000256" key="1">
    <source>
        <dbReference type="ARBA" id="ARBA00004651"/>
    </source>
</evidence>
<dbReference type="CDD" id="cd07346">
    <property type="entry name" value="ABC_6TM_exporters"/>
    <property type="match status" value="1"/>
</dbReference>
<keyword evidence="3 8" id="KW-0812">Transmembrane</keyword>
<dbReference type="GO" id="GO:0016887">
    <property type="term" value="F:ATP hydrolysis activity"/>
    <property type="evidence" value="ECO:0007669"/>
    <property type="project" value="InterPro"/>
</dbReference>
<dbReference type="Pfam" id="PF00664">
    <property type="entry name" value="ABC_membrane"/>
    <property type="match status" value="1"/>
</dbReference>
<dbReference type="PROSITE" id="PS50929">
    <property type="entry name" value="ABC_TM1F"/>
    <property type="match status" value="1"/>
</dbReference>
<feature type="transmembrane region" description="Helical" evidence="8">
    <location>
        <begin position="159"/>
        <end position="181"/>
    </location>
</feature>
<dbReference type="PROSITE" id="PS00211">
    <property type="entry name" value="ABC_TRANSPORTER_1"/>
    <property type="match status" value="1"/>
</dbReference>
<feature type="domain" description="ABC transmembrane type-1" evidence="10">
    <location>
        <begin position="39"/>
        <end position="314"/>
    </location>
</feature>
<dbReference type="InterPro" id="IPR003439">
    <property type="entry name" value="ABC_transporter-like_ATP-bd"/>
</dbReference>
<comment type="caution">
    <text evidence="11">The sequence shown here is derived from an EMBL/GenBank/DDBJ whole genome shotgun (WGS) entry which is preliminary data.</text>
</comment>